<keyword evidence="3" id="KW-1185">Reference proteome</keyword>
<protein>
    <submittedName>
        <fullName evidence="2">Uncharacterized protein</fullName>
    </submittedName>
</protein>
<evidence type="ECO:0000256" key="1">
    <source>
        <dbReference type="SAM" id="MobiDB-lite"/>
    </source>
</evidence>
<feature type="compositionally biased region" description="Polar residues" evidence="1">
    <location>
        <begin position="80"/>
        <end position="89"/>
    </location>
</feature>
<feature type="compositionally biased region" description="Polar residues" evidence="1">
    <location>
        <begin position="98"/>
        <end position="121"/>
    </location>
</feature>
<evidence type="ECO:0000313" key="3">
    <source>
        <dbReference type="Proteomes" id="UP000325395"/>
    </source>
</evidence>
<proteinExistence type="predicted"/>
<organism evidence="2 3">
    <name type="scientific">Aspergillus pseudocaelatus</name>
    <dbReference type="NCBI Taxonomy" id="1825620"/>
    <lineage>
        <taxon>Eukaryota</taxon>
        <taxon>Fungi</taxon>
        <taxon>Dikarya</taxon>
        <taxon>Ascomycota</taxon>
        <taxon>Pezizomycotina</taxon>
        <taxon>Eurotiomycetes</taxon>
        <taxon>Eurotiomycetidae</taxon>
        <taxon>Eurotiales</taxon>
        <taxon>Aspergillaceae</taxon>
        <taxon>Aspergillus</taxon>
        <taxon>Aspergillus subgen. Circumdati</taxon>
    </lineage>
</organism>
<dbReference type="Proteomes" id="UP000325395">
    <property type="component" value="Unassembled WGS sequence"/>
</dbReference>
<accession>A0ABQ6WB42</accession>
<reference evidence="2 3" key="1">
    <citation type="submission" date="2019-04" db="EMBL/GenBank/DDBJ databases">
        <authorList>
            <consortium name="DOE Joint Genome Institute"/>
            <person name="Mondo S."/>
            <person name="Kjaerbolling I."/>
            <person name="Vesth T."/>
            <person name="Frisvad J.C."/>
            <person name="Nybo J.L."/>
            <person name="Theobald S."/>
            <person name="Kildgaard S."/>
            <person name="Isbrandt T."/>
            <person name="Kuo A."/>
            <person name="Sato A."/>
            <person name="Lyhne E.K."/>
            <person name="Kogle M.E."/>
            <person name="Wiebenga A."/>
            <person name="Kun R.S."/>
            <person name="Lubbers R.J."/>
            <person name="Makela M.R."/>
            <person name="Barry K."/>
            <person name="Chovatia M."/>
            <person name="Clum A."/>
            <person name="Daum C."/>
            <person name="Haridas S."/>
            <person name="He G."/>
            <person name="LaButti K."/>
            <person name="Lipzen A."/>
            <person name="Riley R."/>
            <person name="Salamov A."/>
            <person name="Simmons B.A."/>
            <person name="Magnuson J.K."/>
            <person name="Henrissat B."/>
            <person name="Mortensen U.H."/>
            <person name="Larsen T.O."/>
            <person name="Devries R.P."/>
            <person name="Grigoriev I.V."/>
            <person name="Machida M."/>
            <person name="Baker S.E."/>
            <person name="Andersen M.R."/>
            <person name="Cantor M.N."/>
            <person name="Hua S.X."/>
        </authorList>
    </citation>
    <scope>NUCLEOTIDE SEQUENCE [LARGE SCALE GENOMIC DNA]</scope>
    <source>
        <strain evidence="2 3">CBS 117616</strain>
    </source>
</reference>
<sequence>MGLYHPTLACRLSLMSTYSTMTSFEIVAYLYHHKPKHSSYSLIYFKEGAHLSVPQSTNMESKYNTRKFSNRVRPKDDDISSTQPQQADQPSGLADLDPTQQYTASSQATDTSFQPATQGYSSKYHLGHDQLSHPDERVRPDE</sequence>
<gene>
    <name evidence="2" type="ORF">BDV36DRAFT_265394</name>
</gene>
<feature type="region of interest" description="Disordered" evidence="1">
    <location>
        <begin position="54"/>
        <end position="142"/>
    </location>
</feature>
<evidence type="ECO:0000313" key="2">
    <source>
        <dbReference type="EMBL" id="KAE8414342.1"/>
    </source>
</evidence>
<dbReference type="EMBL" id="ML735787">
    <property type="protein sequence ID" value="KAE8414342.1"/>
    <property type="molecule type" value="Genomic_DNA"/>
</dbReference>
<name>A0ABQ6WB42_9EURO</name>
<feature type="compositionally biased region" description="Basic and acidic residues" evidence="1">
    <location>
        <begin position="126"/>
        <end position="142"/>
    </location>
</feature>